<evidence type="ECO:0000313" key="1">
    <source>
        <dbReference type="EMBL" id="TRM13243.1"/>
    </source>
</evidence>
<evidence type="ECO:0000313" key="2">
    <source>
        <dbReference type="Proteomes" id="UP000319280"/>
    </source>
</evidence>
<name>A0A549YMX8_9BACI</name>
<organism evidence="1 2">
    <name type="scientific">Lentibacillus cibarius</name>
    <dbReference type="NCBI Taxonomy" id="2583219"/>
    <lineage>
        <taxon>Bacteria</taxon>
        <taxon>Bacillati</taxon>
        <taxon>Bacillota</taxon>
        <taxon>Bacilli</taxon>
        <taxon>Bacillales</taxon>
        <taxon>Bacillaceae</taxon>
        <taxon>Lentibacillus</taxon>
    </lineage>
</organism>
<dbReference type="AlphaFoldDB" id="A0A549YMX8"/>
<dbReference type="Pfam" id="PF06089">
    <property type="entry name" value="Asparaginase_II"/>
    <property type="match status" value="1"/>
</dbReference>
<gene>
    <name evidence="1" type="ORF">FH966_09585</name>
</gene>
<reference evidence="1 2" key="1">
    <citation type="submission" date="2019-07" db="EMBL/GenBank/DDBJ databases">
        <title>Genomic analysis of Lentibacillus sp. NKC851-2.</title>
        <authorList>
            <person name="Oh Y.J."/>
        </authorList>
    </citation>
    <scope>NUCLEOTIDE SEQUENCE [LARGE SCALE GENOMIC DNA]</scope>
    <source>
        <strain evidence="1 2">NKC851-2</strain>
    </source>
</reference>
<accession>A0A549YMX8</accession>
<keyword evidence="2" id="KW-1185">Reference proteome</keyword>
<dbReference type="EMBL" id="VJMZ01000001">
    <property type="protein sequence ID" value="TRM13243.1"/>
    <property type="molecule type" value="Genomic_DNA"/>
</dbReference>
<dbReference type="PANTHER" id="PTHR42110">
    <property type="entry name" value="L-ASPARAGINASE, PUTATIVE (AFU_ORTHOLOGUE AFUA_3G11890)-RELATED"/>
    <property type="match status" value="1"/>
</dbReference>
<sequence length="339" mass="37161">MNTFTKPIQVYRGAYLESSHDVHIAVVKANGEMLASYGDPNRLTFARSSMKPFQALPVTESGALKAFNLSDRELAVFCASHNGEPFHRQAVKNVLQKINLKEAHLQCGTHIPKDMDSYKQLIKNGGELTSVYSNCSGKHAGMLAGCVQQNMDVASYREQTHPYQQQIVNAIADVSDYDKANIAMAVDGCGVPVHRLPLYNLALAFGRLASPDEWEGGSKMRRESLKHVGEAMANYPEMVAGTNRFDTDLMMAYQGRIAAKGGAEGVHCFADRHTGIGVAVKAEDGNARAADVASMEVLHQLNIGNHAIKDQLQTYHHAPVKNARQEKIGEIKPAFELNR</sequence>
<dbReference type="InterPro" id="IPR010349">
    <property type="entry name" value="Asparaginase_II"/>
</dbReference>
<dbReference type="PANTHER" id="PTHR42110:SF1">
    <property type="entry name" value="L-ASPARAGINASE, PUTATIVE (AFU_ORTHOLOGUE AFUA_3G11890)-RELATED"/>
    <property type="match status" value="1"/>
</dbReference>
<comment type="caution">
    <text evidence="1">The sequence shown here is derived from an EMBL/GenBank/DDBJ whole genome shotgun (WGS) entry which is preliminary data.</text>
</comment>
<protein>
    <submittedName>
        <fullName evidence="1">Asparaginase</fullName>
    </submittedName>
</protein>
<proteinExistence type="predicted"/>
<dbReference type="Proteomes" id="UP000319280">
    <property type="component" value="Unassembled WGS sequence"/>
</dbReference>